<feature type="transmembrane region" description="Helical" evidence="12">
    <location>
        <begin position="388"/>
        <end position="411"/>
    </location>
</feature>
<gene>
    <name evidence="14" type="ORF">AC578_10438</name>
</gene>
<dbReference type="EMBL" id="LFZN01000169">
    <property type="protein sequence ID" value="KXS96619.1"/>
    <property type="molecule type" value="Genomic_DNA"/>
</dbReference>
<comment type="subunit">
    <text evidence="2">Heterotrimer of A, B and C subunits.</text>
</comment>
<protein>
    <recommendedName>
        <fullName evidence="10">Glutamyl-tRNA(Gln) amidotransferase subunit B, mitochondrial</fullName>
        <shortName evidence="10">Glu-AdT subunit B</shortName>
        <ecNumber evidence="10">6.3.5.-</ecNumber>
    </recommendedName>
</protein>
<comment type="subunit">
    <text evidence="10">Subunit of the heterotrimeric GatCAB amidotransferase (AdT) complex, composed of A, B and C subunits.</text>
</comment>
<dbReference type="InterPro" id="IPR017959">
    <property type="entry name" value="Asn/Gln-tRNA_amidoTrfase_suB/E"/>
</dbReference>
<comment type="catalytic activity">
    <reaction evidence="8">
        <text>L-aspartyl-tRNA(Asn) + L-glutamine + ATP + H2O = L-asparaginyl-tRNA(Asn) + L-glutamate + ADP + phosphate + 2 H(+)</text>
        <dbReference type="Rhea" id="RHEA:14513"/>
        <dbReference type="Rhea" id="RHEA-COMP:9674"/>
        <dbReference type="Rhea" id="RHEA-COMP:9677"/>
        <dbReference type="ChEBI" id="CHEBI:15377"/>
        <dbReference type="ChEBI" id="CHEBI:15378"/>
        <dbReference type="ChEBI" id="CHEBI:29985"/>
        <dbReference type="ChEBI" id="CHEBI:30616"/>
        <dbReference type="ChEBI" id="CHEBI:43474"/>
        <dbReference type="ChEBI" id="CHEBI:58359"/>
        <dbReference type="ChEBI" id="CHEBI:78515"/>
        <dbReference type="ChEBI" id="CHEBI:78516"/>
        <dbReference type="ChEBI" id="CHEBI:456216"/>
    </reaction>
</comment>
<keyword evidence="10" id="KW-0496">Mitochondrion</keyword>
<dbReference type="InterPro" id="IPR006075">
    <property type="entry name" value="Asn/Gln-tRNA_Trfase_suB/E_cat"/>
</dbReference>
<dbReference type="InterPro" id="IPR017853">
    <property type="entry name" value="GH"/>
</dbReference>
<dbReference type="SUPFAM" id="SSF55931">
    <property type="entry name" value="Glutamine synthetase/guanido kinase"/>
    <property type="match status" value="1"/>
</dbReference>
<evidence type="ECO:0000256" key="3">
    <source>
        <dbReference type="ARBA" id="ARBA00022598"/>
    </source>
</evidence>
<dbReference type="PANTHER" id="PTHR11659:SF0">
    <property type="entry name" value="GLUTAMYL-TRNA(GLN) AMIDOTRANSFERASE SUBUNIT B, MITOCHONDRIAL"/>
    <property type="match status" value="1"/>
</dbReference>
<dbReference type="GO" id="GO:0032543">
    <property type="term" value="P:mitochondrial translation"/>
    <property type="evidence" value="ECO:0007669"/>
    <property type="project" value="UniProtKB-UniRule"/>
</dbReference>
<dbReference type="AlphaFoldDB" id="A0A139H2M6"/>
<dbReference type="InterPro" id="IPR013780">
    <property type="entry name" value="Glyco_hydro_b"/>
</dbReference>
<feature type="region of interest" description="Disordered" evidence="11">
    <location>
        <begin position="590"/>
        <end position="612"/>
    </location>
</feature>
<reference evidence="14 15" key="1">
    <citation type="submission" date="2015-07" db="EMBL/GenBank/DDBJ databases">
        <title>Comparative genomics of the Sigatoka disease complex on banana suggests a link between parallel evolutionary changes in Pseudocercospora fijiensis and Pseudocercospora eumusae and increased virulence on the banana host.</title>
        <authorList>
            <person name="Chang T.-C."/>
            <person name="Salvucci A."/>
            <person name="Crous P.W."/>
            <person name="Stergiopoulos I."/>
        </authorList>
    </citation>
    <scope>NUCLEOTIDE SEQUENCE [LARGE SCALE GENOMIC DNA]</scope>
    <source>
        <strain evidence="14 15">CBS 114824</strain>
    </source>
</reference>
<organism evidence="14 15">
    <name type="scientific">Pseudocercospora eumusae</name>
    <dbReference type="NCBI Taxonomy" id="321146"/>
    <lineage>
        <taxon>Eukaryota</taxon>
        <taxon>Fungi</taxon>
        <taxon>Dikarya</taxon>
        <taxon>Ascomycota</taxon>
        <taxon>Pezizomycotina</taxon>
        <taxon>Dothideomycetes</taxon>
        <taxon>Dothideomycetidae</taxon>
        <taxon>Mycosphaerellales</taxon>
        <taxon>Mycosphaerellaceae</taxon>
        <taxon>Pseudocercospora</taxon>
    </lineage>
</organism>
<dbReference type="InterPro" id="IPR003789">
    <property type="entry name" value="Asn/Gln_tRNA_amidoTrase-B-like"/>
</dbReference>
<keyword evidence="3 10" id="KW-0436">Ligase</keyword>
<feature type="domain" description="Asn/Gln amidotransferase" evidence="13">
    <location>
        <begin position="968"/>
        <end position="1102"/>
    </location>
</feature>
<dbReference type="GO" id="GO:0005739">
    <property type="term" value="C:mitochondrion"/>
    <property type="evidence" value="ECO:0007669"/>
    <property type="project" value="UniProtKB-SubCell"/>
</dbReference>
<evidence type="ECO:0000256" key="2">
    <source>
        <dbReference type="ARBA" id="ARBA00011123"/>
    </source>
</evidence>
<keyword evidence="6 10" id="KW-0648">Protein biosynthesis</keyword>
<feature type="transmembrane region" description="Helical" evidence="12">
    <location>
        <begin position="418"/>
        <end position="437"/>
    </location>
</feature>
<comment type="function">
    <text evidence="10">Allows the formation of correctly charged Gln-tRNA(Gln) through the transamidation of misacylated Glu-tRNA(Gln) in the mitochondria. The reaction takes place in the presence of glutamine and ATP through an activated gamma-phospho-Glu-tRNA(Gln).</text>
</comment>
<comment type="catalytic activity">
    <reaction evidence="9 10">
        <text>L-glutamyl-tRNA(Gln) + L-glutamine + ATP + H2O = L-glutaminyl-tRNA(Gln) + L-glutamate + ADP + phosphate + H(+)</text>
        <dbReference type="Rhea" id="RHEA:17521"/>
        <dbReference type="Rhea" id="RHEA-COMP:9681"/>
        <dbReference type="Rhea" id="RHEA-COMP:9684"/>
        <dbReference type="ChEBI" id="CHEBI:15377"/>
        <dbReference type="ChEBI" id="CHEBI:15378"/>
        <dbReference type="ChEBI" id="CHEBI:29985"/>
        <dbReference type="ChEBI" id="CHEBI:30616"/>
        <dbReference type="ChEBI" id="CHEBI:43474"/>
        <dbReference type="ChEBI" id="CHEBI:58359"/>
        <dbReference type="ChEBI" id="CHEBI:78520"/>
        <dbReference type="ChEBI" id="CHEBI:78521"/>
        <dbReference type="ChEBI" id="CHEBI:456216"/>
    </reaction>
</comment>
<evidence type="ECO:0000256" key="12">
    <source>
        <dbReference type="SAM" id="Phobius"/>
    </source>
</evidence>
<evidence type="ECO:0000256" key="1">
    <source>
        <dbReference type="ARBA" id="ARBA00005306"/>
    </source>
</evidence>
<dbReference type="SUPFAM" id="SSF51445">
    <property type="entry name" value="(Trans)glycosidases"/>
    <property type="match status" value="1"/>
</dbReference>
<dbReference type="GO" id="GO:0005524">
    <property type="term" value="F:ATP binding"/>
    <property type="evidence" value="ECO:0007669"/>
    <property type="project" value="UniProtKB-KW"/>
</dbReference>
<dbReference type="Gene3D" id="1.10.150.380">
    <property type="entry name" value="GatB domain, N-terminal subdomain"/>
    <property type="match status" value="1"/>
</dbReference>
<evidence type="ECO:0000256" key="7">
    <source>
        <dbReference type="ARBA" id="ARBA00024799"/>
    </source>
</evidence>
<dbReference type="Gene3D" id="2.60.40.1180">
    <property type="entry name" value="Golgi alpha-mannosidase II"/>
    <property type="match status" value="1"/>
</dbReference>
<keyword evidence="15" id="KW-1185">Reference proteome</keyword>
<dbReference type="Pfam" id="PF20237">
    <property type="entry name" value="DUF6594"/>
    <property type="match status" value="1"/>
</dbReference>
<dbReference type="InterPro" id="IPR017958">
    <property type="entry name" value="Gln-tRNA_amidoTrfase_suB_CS"/>
</dbReference>
<keyword evidence="12" id="KW-1133">Transmembrane helix</keyword>
<evidence type="ECO:0000313" key="15">
    <source>
        <dbReference type="Proteomes" id="UP000070133"/>
    </source>
</evidence>
<dbReference type="Proteomes" id="UP000070133">
    <property type="component" value="Unassembled WGS sequence"/>
</dbReference>
<name>A0A139H2M6_9PEZI</name>
<comment type="similarity">
    <text evidence="1 10">Belongs to the GatB/GatE family. GatB subfamily.</text>
</comment>
<dbReference type="SUPFAM" id="SSF89095">
    <property type="entry name" value="GatB/YqeY motif"/>
    <property type="match status" value="1"/>
</dbReference>
<evidence type="ECO:0000256" key="11">
    <source>
        <dbReference type="SAM" id="MobiDB-lite"/>
    </source>
</evidence>
<evidence type="ECO:0000313" key="14">
    <source>
        <dbReference type="EMBL" id="KXS96619.1"/>
    </source>
</evidence>
<evidence type="ECO:0000256" key="6">
    <source>
        <dbReference type="ARBA" id="ARBA00022917"/>
    </source>
</evidence>
<dbReference type="GO" id="GO:0050567">
    <property type="term" value="F:glutaminyl-tRNA synthase (glutamine-hydrolyzing) activity"/>
    <property type="evidence" value="ECO:0007669"/>
    <property type="project" value="UniProtKB-UniRule"/>
</dbReference>
<sequence>MPDADLRTVFNNSLTKQDPVNSVTVVMNHDRQPGQTMDTKIEGFFKPLAYALILLQDAEYPCIFYGDLYGMKGDSPEPPAASGKIPDMALARKLYAYGRQDEYLHDPNCIGFTRLGTAEHPAGLACVMSNKGPGRIHMFVGEMHSDELWTDILGWEQGEVTIGEDGFGEFKCPGPPLSSPQHDPNYHNISDDEKRNAAWQYHGYPSLSRWMASDNDFFVLRKFSTLSARSLLYLQNEIAKREKKLEGWDLYAMKFCVGQGDCETGSFRLDESGEKGIAMREIIPLLEQYYNLLNSYSQVRAQPTAHDHHRRNLDNWFVTNPNAIADEEQHFRDERHAGDLFPIISKQKTPLTVLLEKVRVVRFRFRHRRKRSDHIDAPDVHYHSDTGLAIFASIVIVVTGLILLFAPMWWLNFVDKDVYQLGIITTFVSLFAAWLWMAAGPRAFEILAGTAAYAAVLMVQHLARITAPGRNQSAFAREDDCHYGPIILEYTANQDMQDRMTWHRFPCDREPTLIIRGKHKTIWTHQLDGFLSIVPYNIDLQQYIGRLDWLIYENILTSIDYNYPRSKLYYDMHLRYITVEGLPLRKHLKDEAKRKKAETKATGRDKSSKNSVDPRLEKWELTVGIEIHAELNTACKLFSDAPASVGEDNGAANSRVALFDAALPGTQPQFQVATLLPALRAAIALGCEIQRKSGWDRKHYFHWDQPNGYQITQYYAPFAKNGTLTLTISDGISPNDLTPGSSTLEIGIKQIQMEQDTAKTTSHGDSIYHIDLNRAGHPLIEIITLPHIHSPQTAAAVVRKIQAILKSVDACATGMELGGLRADVNVSIRERGTAGTGATYSGVSGLGQRTEIKNLSSFKAVEDAIIAERDRQISVLESGGVIEGETRGWTLGEKETRRLRGKEGEVDYRYMPDADLPTLVIGSDLVEHLRDELPELPQETVERIVDKYGLSEKDAKTIVGLDDGDRLEFMEEAVSALRELTTEKDNKKLGKLVGNWVLHELGGLMEANTAWEDVKVTPAELAQILVNLTNKQITARAAKQLLAALYELPESSRPGVEQLIDGGNLRLRPLSHAEYTLLARDIMQENPEMVDAVVKKGQRGKIM</sequence>
<evidence type="ECO:0000256" key="5">
    <source>
        <dbReference type="ARBA" id="ARBA00022840"/>
    </source>
</evidence>
<evidence type="ECO:0000256" key="9">
    <source>
        <dbReference type="ARBA" id="ARBA00047913"/>
    </source>
</evidence>
<evidence type="ECO:0000256" key="4">
    <source>
        <dbReference type="ARBA" id="ARBA00022741"/>
    </source>
</evidence>
<dbReference type="InterPro" id="IPR018027">
    <property type="entry name" value="Asn/Gln_amidotransferase"/>
</dbReference>
<dbReference type="InterPro" id="IPR046529">
    <property type="entry name" value="DUF6594"/>
</dbReference>
<dbReference type="GO" id="GO:0050566">
    <property type="term" value="F:asparaginyl-tRNA synthase (glutamine-hydrolyzing) activity"/>
    <property type="evidence" value="ECO:0007669"/>
    <property type="project" value="RHEA"/>
</dbReference>
<dbReference type="PANTHER" id="PTHR11659">
    <property type="entry name" value="GLUTAMYL-TRNA GLN AMIDOTRANSFERASE SUBUNIT B MITOCHONDRIAL AND PROKARYOTIC PET112-RELATED"/>
    <property type="match status" value="1"/>
</dbReference>
<dbReference type="OrthoDB" id="1722066at2759"/>
<evidence type="ECO:0000256" key="8">
    <source>
        <dbReference type="ARBA" id="ARBA00047380"/>
    </source>
</evidence>
<comment type="function">
    <text evidence="7">Allows the formation of correctly charged Asn-tRNA(Asn) or Gln-tRNA(Gln) through the transamidation of misacylated Asp-tRNA(Asn) or Glu-tRNA(Gln) in organisms which lack either or both of asparaginyl-tRNA or glutaminyl-tRNA synthetases. The reaction takes place in the presence of glutamine and ATP through an activated phospho-Asp-tRNA(Asn) or phospho-Glu-tRNA(Gln).</text>
</comment>
<dbReference type="SUPFAM" id="SSF51011">
    <property type="entry name" value="Glycosyl hydrolase domain"/>
    <property type="match status" value="1"/>
</dbReference>
<dbReference type="GO" id="GO:0070681">
    <property type="term" value="P:glutaminyl-tRNAGln biosynthesis via transamidation"/>
    <property type="evidence" value="ECO:0007669"/>
    <property type="project" value="UniProtKB-UniRule"/>
</dbReference>
<dbReference type="InterPro" id="IPR042114">
    <property type="entry name" value="GatB_C_1"/>
</dbReference>
<keyword evidence="5 10" id="KW-0067">ATP-binding</keyword>
<dbReference type="SMART" id="SM00845">
    <property type="entry name" value="GatB_Yqey"/>
    <property type="match status" value="1"/>
</dbReference>
<dbReference type="STRING" id="321146.A0A139H2M6"/>
<keyword evidence="12" id="KW-0472">Membrane</keyword>
<dbReference type="Gene3D" id="3.20.20.80">
    <property type="entry name" value="Glycosidases"/>
    <property type="match status" value="1"/>
</dbReference>
<comment type="caution">
    <text evidence="14">The sequence shown here is derived from an EMBL/GenBank/DDBJ whole genome shotgun (WGS) entry which is preliminary data.</text>
</comment>
<evidence type="ECO:0000259" key="13">
    <source>
        <dbReference type="SMART" id="SM00845"/>
    </source>
</evidence>
<dbReference type="PROSITE" id="PS01234">
    <property type="entry name" value="GATB"/>
    <property type="match status" value="1"/>
</dbReference>
<dbReference type="GO" id="GO:0030956">
    <property type="term" value="C:glutamyl-tRNA(Gln) amidotransferase complex"/>
    <property type="evidence" value="ECO:0007669"/>
    <property type="project" value="UniProtKB-UniRule"/>
</dbReference>
<evidence type="ECO:0000256" key="10">
    <source>
        <dbReference type="HAMAP-Rule" id="MF_03147"/>
    </source>
</evidence>
<dbReference type="InterPro" id="IPR014746">
    <property type="entry name" value="Gln_synth/guanido_kin_cat_dom"/>
</dbReference>
<comment type="subcellular location">
    <subcellularLocation>
        <location evidence="10">Mitochondrion</location>
    </subcellularLocation>
</comment>
<accession>A0A139H2M6</accession>
<dbReference type="InterPro" id="IPR004413">
    <property type="entry name" value="GatB"/>
</dbReference>
<dbReference type="NCBIfam" id="TIGR00133">
    <property type="entry name" value="gatB"/>
    <property type="match status" value="1"/>
</dbReference>
<keyword evidence="12" id="KW-0812">Transmembrane</keyword>
<dbReference type="EC" id="6.3.5.-" evidence="10"/>
<keyword evidence="4 10" id="KW-0547">Nucleotide-binding</keyword>
<proteinExistence type="inferred from homology"/>
<dbReference type="Pfam" id="PF02934">
    <property type="entry name" value="GatB_N"/>
    <property type="match status" value="1"/>
</dbReference>
<dbReference type="Pfam" id="PF02637">
    <property type="entry name" value="GatB_Yqey"/>
    <property type="match status" value="1"/>
</dbReference>
<dbReference type="NCBIfam" id="NF004012">
    <property type="entry name" value="PRK05477.1-2"/>
    <property type="match status" value="1"/>
</dbReference>
<dbReference type="HAMAP" id="MF_00121">
    <property type="entry name" value="GatB"/>
    <property type="match status" value="1"/>
</dbReference>